<keyword evidence="14" id="KW-0576">Peroxisome</keyword>
<evidence type="ECO:0000256" key="13">
    <source>
        <dbReference type="ARBA" id="ARBA00023136"/>
    </source>
</evidence>
<dbReference type="GO" id="GO:0016740">
    <property type="term" value="F:transferase activity"/>
    <property type="evidence" value="ECO:0007669"/>
    <property type="project" value="UniProtKB-KW"/>
</dbReference>
<keyword evidence="10" id="KW-0862">Zinc</keyword>
<keyword evidence="9" id="KW-0833">Ubl conjugation pathway</keyword>
<evidence type="ECO:0000256" key="4">
    <source>
        <dbReference type="ARBA" id="ARBA00022448"/>
    </source>
</evidence>
<proteinExistence type="inferred from homology"/>
<dbReference type="GO" id="GO:0016562">
    <property type="term" value="P:protein import into peroxisome matrix, receptor recycling"/>
    <property type="evidence" value="ECO:0007669"/>
    <property type="project" value="UniProtKB-ARBA"/>
</dbReference>
<gene>
    <name evidence="17" type="primary">PEX2</name>
    <name evidence="17" type="ORF">LTR78_003457</name>
</gene>
<comment type="pathway">
    <text evidence="2">Protein modification; protein ubiquitination.</text>
</comment>
<dbReference type="Proteomes" id="UP001274830">
    <property type="component" value="Unassembled WGS sequence"/>
</dbReference>
<keyword evidence="13" id="KW-0472">Membrane</keyword>
<comment type="similarity">
    <text evidence="3">Belongs to the pex2/pex10/pex12 family.</text>
</comment>
<dbReference type="GO" id="GO:0008270">
    <property type="term" value="F:zinc ion binding"/>
    <property type="evidence" value="ECO:0007669"/>
    <property type="project" value="UniProtKB-KW"/>
</dbReference>
<evidence type="ECO:0000256" key="12">
    <source>
        <dbReference type="ARBA" id="ARBA00022989"/>
    </source>
</evidence>
<protein>
    <submittedName>
        <fullName evidence="17">Peroxisome assembly protein (Peroxin-2)</fullName>
    </submittedName>
</protein>
<evidence type="ECO:0000256" key="3">
    <source>
        <dbReference type="ARBA" id="ARBA00008704"/>
    </source>
</evidence>
<dbReference type="GO" id="GO:0016567">
    <property type="term" value="P:protein ubiquitination"/>
    <property type="evidence" value="ECO:0007669"/>
    <property type="project" value="UniProtKB-ARBA"/>
</dbReference>
<dbReference type="InterPro" id="IPR006845">
    <property type="entry name" value="Pex_N"/>
</dbReference>
<dbReference type="InterPro" id="IPR025654">
    <property type="entry name" value="PEX2/10"/>
</dbReference>
<feature type="domain" description="Pex N-terminal" evidence="16">
    <location>
        <begin position="177"/>
        <end position="376"/>
    </location>
</feature>
<evidence type="ECO:0000313" key="17">
    <source>
        <dbReference type="EMBL" id="KAK3676682.1"/>
    </source>
</evidence>
<dbReference type="PANTHER" id="PTHR23350:SF4">
    <property type="entry name" value="PEROXISOME BIOGENESIS FACTOR 2"/>
    <property type="match status" value="1"/>
</dbReference>
<organism evidence="17 18">
    <name type="scientific">Recurvomyces mirabilis</name>
    <dbReference type="NCBI Taxonomy" id="574656"/>
    <lineage>
        <taxon>Eukaryota</taxon>
        <taxon>Fungi</taxon>
        <taxon>Dikarya</taxon>
        <taxon>Ascomycota</taxon>
        <taxon>Pezizomycotina</taxon>
        <taxon>Dothideomycetes</taxon>
        <taxon>Dothideomycetidae</taxon>
        <taxon>Mycosphaerellales</taxon>
        <taxon>Teratosphaeriaceae</taxon>
        <taxon>Recurvomyces</taxon>
    </lineage>
</organism>
<keyword evidence="5" id="KW-0808">Transferase</keyword>
<comment type="subcellular location">
    <subcellularLocation>
        <location evidence="1">Peroxisome membrane</location>
        <topology evidence="1">Multi-pass membrane protein</topology>
    </subcellularLocation>
</comment>
<keyword evidence="7" id="KW-0479">Metal-binding</keyword>
<keyword evidence="6" id="KW-0812">Transmembrane</keyword>
<evidence type="ECO:0000256" key="9">
    <source>
        <dbReference type="ARBA" id="ARBA00022786"/>
    </source>
</evidence>
<accession>A0AAE1C3E4</accession>
<evidence type="ECO:0000256" key="10">
    <source>
        <dbReference type="ARBA" id="ARBA00022833"/>
    </source>
</evidence>
<feature type="compositionally biased region" description="Basic and acidic residues" evidence="15">
    <location>
        <begin position="548"/>
        <end position="557"/>
    </location>
</feature>
<keyword evidence="18" id="KW-1185">Reference proteome</keyword>
<evidence type="ECO:0000256" key="2">
    <source>
        <dbReference type="ARBA" id="ARBA00004906"/>
    </source>
</evidence>
<keyword evidence="4" id="KW-0813">Transport</keyword>
<feature type="compositionally biased region" description="Acidic residues" evidence="15">
    <location>
        <begin position="562"/>
        <end position="577"/>
    </location>
</feature>
<evidence type="ECO:0000256" key="7">
    <source>
        <dbReference type="ARBA" id="ARBA00022723"/>
    </source>
</evidence>
<evidence type="ECO:0000256" key="14">
    <source>
        <dbReference type="ARBA" id="ARBA00023140"/>
    </source>
</evidence>
<keyword evidence="8" id="KW-0863">Zinc-finger</keyword>
<reference evidence="17" key="1">
    <citation type="submission" date="2023-07" db="EMBL/GenBank/DDBJ databases">
        <title>Black Yeasts Isolated from many extreme environments.</title>
        <authorList>
            <person name="Coleine C."/>
            <person name="Stajich J.E."/>
            <person name="Selbmann L."/>
        </authorList>
    </citation>
    <scope>NUCLEOTIDE SEQUENCE</scope>
    <source>
        <strain evidence="17">CCFEE 5485</strain>
    </source>
</reference>
<dbReference type="GeneID" id="89963884"/>
<comment type="caution">
    <text evidence="17">The sequence shown here is derived from an EMBL/GenBank/DDBJ whole genome shotgun (WGS) entry which is preliminary data.</text>
</comment>
<evidence type="ECO:0000256" key="5">
    <source>
        <dbReference type="ARBA" id="ARBA00022679"/>
    </source>
</evidence>
<dbReference type="PANTHER" id="PTHR23350">
    <property type="entry name" value="PEROXISOME ASSEMBLY PROTEIN 10"/>
    <property type="match status" value="1"/>
</dbReference>
<evidence type="ECO:0000256" key="15">
    <source>
        <dbReference type="SAM" id="MobiDB-lite"/>
    </source>
</evidence>
<keyword evidence="12" id="KW-1133">Transmembrane helix</keyword>
<evidence type="ECO:0000256" key="11">
    <source>
        <dbReference type="ARBA" id="ARBA00022927"/>
    </source>
</evidence>
<keyword evidence="11" id="KW-0653">Protein transport</keyword>
<evidence type="ECO:0000256" key="6">
    <source>
        <dbReference type="ARBA" id="ARBA00022692"/>
    </source>
</evidence>
<evidence type="ECO:0000313" key="18">
    <source>
        <dbReference type="Proteomes" id="UP001274830"/>
    </source>
</evidence>
<dbReference type="AlphaFoldDB" id="A0AAE1C3E4"/>
<evidence type="ECO:0000259" key="16">
    <source>
        <dbReference type="Pfam" id="PF04757"/>
    </source>
</evidence>
<name>A0AAE1C3E4_9PEZI</name>
<feature type="region of interest" description="Disordered" evidence="15">
    <location>
        <begin position="517"/>
        <end position="536"/>
    </location>
</feature>
<dbReference type="RefSeq" id="XP_064693082.1">
    <property type="nucleotide sequence ID" value="XM_064839340.1"/>
</dbReference>
<dbReference type="Pfam" id="PF04757">
    <property type="entry name" value="Pex2_Pex12"/>
    <property type="match status" value="1"/>
</dbReference>
<feature type="region of interest" description="Disordered" evidence="15">
    <location>
        <begin position="542"/>
        <end position="577"/>
    </location>
</feature>
<evidence type="ECO:0000256" key="8">
    <source>
        <dbReference type="ARBA" id="ARBA00022771"/>
    </source>
</evidence>
<dbReference type="EMBL" id="JAUTXT010000009">
    <property type="protein sequence ID" value="KAK3676682.1"/>
    <property type="molecule type" value="Genomic_DNA"/>
</dbReference>
<dbReference type="GO" id="GO:0005778">
    <property type="term" value="C:peroxisomal membrane"/>
    <property type="evidence" value="ECO:0007669"/>
    <property type="project" value="UniProtKB-SubCell"/>
</dbReference>
<evidence type="ECO:0000256" key="1">
    <source>
        <dbReference type="ARBA" id="ARBA00004585"/>
    </source>
</evidence>
<sequence length="577" mass="64939">MPSVIFVWPRRLAIALNFDDDLTNGTVEIFWPRPQFLVPAPLPVWELPPRWGPERATQVFLDEFPWRRAPVPYWTVGLRGAPADRPVEQEEEELIDLRDSLASRAQQRILARRTARDAQQAAESSLHHNTRAAQLIRLPPALRILAHQTLNAWDTIKSPYGTQPAFRVGQVDAELLDEELLNLLKNQVGEGLKLFGTHLKEEWGDEIGLVLRGVLWKLAIWDHGASYGASLQGLKYADARGSETVGPARKNPTAWQKVAYGLLTVGGRYGWSKWEEYLANVENSYETEPSLMMRRLSRLTTLAGTTHEIAAFVSFLVFLYNGKYRTLADRVLRLRLVPSGNLTNREVSFEYLNRQLVWHAFTEFLLFLLPLVGISRWRRWIARAWKRTKAGITRLRKGNEAAAAAEDEEEMMKGELAFLPERTCAICYQDQNPAGGRSEQEAIAALAGANTGIIGNASTDITNPYSAISCSCIYCFVCLAQRIEAEEGEGWTCLRCGEVVKQCKPWDGDVLFSEGKMGSSRAVSEEGRPGSRKSIAWADELVEDEGEEHALERKMSHVDPMPVEEEDEGYQEGQDEG</sequence>